<accession>A0AAW0CNV2</accession>
<proteinExistence type="predicted"/>
<protein>
    <recommendedName>
        <fullName evidence="4">Alpha-type protein kinase domain-containing protein</fullName>
    </recommendedName>
</protein>
<keyword evidence="3" id="KW-1185">Reference proteome</keyword>
<sequence length="939" mass="106119">MDILTFDQHDKWKRFGLWLHVGLDPLPGRLAWLKIWWTNRNPRLITSYYIEACRQLGEQFLTFCRLLLRWLAIPWLQRELDNWLNTFNWTPRRADKHKVMPHGIPNLMLLNPEQYGTHNYKIEVTPEKFDEMEAKWAPPDDPVFQLVPPLFKSQVERLQLQLGTPEVTGDNLWDVYSQLLTAFESMALEDEFMSAIEGADDHFESSIELLEGQKDLPQGAAAGGNWGYEYYGGLTNPPPDDGLENNSEEEDGYYDPRQYAEYLAATFTPVIPVKHCQRCNREIHDPASVRYIQSQQAGQEGRYVCSPCHQYYQMKQSTIRRPIPSVVDEEHVRKQVAIGQRNSKGVTVQHLGPSAAGPSAAQMGPPALAWNAGQQLTVGSFNNWNRAVNERARYDVRLPVPTSSAPYYATGNPAPAVPSGYTPVHGQYAAERLKRQNTAYALHSGYTVVVDARVSYTPMGKTKITLVGNVFAVFDNVPAHIGAVDLLRLCWDHVKPLWDTYTFSFPLSIQDVTLRDDKWVPLSPKQPDVDAISSKFFHAKAGTAAPQFRSKKIVLHLEISAALFESMMTARENHEEVACVLGVCDHSRTDSLSRGYIRQSQRRGWEAEAAMSQNPLLARPSLNPSRQAKANRKWLSLPCQLQRQRTRTASTVALTPPRSKRARDIPASPESPPINRMAMKSLVEKQMPASRIDVNNFMRNKVLTGLAYVRKSFSGLTDLQTMTSNWETVCDSTPETLSVVVTMDPRLQMVGSFKIAYLATAFPPIFGTSEIVIKQTYYKTKNLKVAGNAPKVHMVVHEAVHQVKSLIMEMRCLAWAHALLVMVYRFMQRFEKEHGSPPFTAPVLRFVGSALFYSGSGADKDVHLLEERIVPAEGKQFMKYINNGAAVATVSGDEEEDARAEFLLFTQHVQFERTHKMVFVSDYQGGLSRLVESFSAWAH</sequence>
<dbReference type="EMBL" id="JAWWNJ010000014">
    <property type="protein sequence ID" value="KAK7041035.1"/>
    <property type="molecule type" value="Genomic_DNA"/>
</dbReference>
<reference evidence="2 3" key="1">
    <citation type="journal article" date="2024" name="J Genomics">
        <title>Draft genome sequencing and assembly of Favolaschia claudopus CIRM-BRFM 2984 isolated from oak limbs.</title>
        <authorList>
            <person name="Navarro D."/>
            <person name="Drula E."/>
            <person name="Chaduli D."/>
            <person name="Cazenave R."/>
            <person name="Ahrendt S."/>
            <person name="Wang J."/>
            <person name="Lipzen A."/>
            <person name="Daum C."/>
            <person name="Barry K."/>
            <person name="Grigoriev I.V."/>
            <person name="Favel A."/>
            <person name="Rosso M.N."/>
            <person name="Martin F."/>
        </authorList>
    </citation>
    <scope>NUCLEOTIDE SEQUENCE [LARGE SCALE GENOMIC DNA]</scope>
    <source>
        <strain evidence="2 3">CIRM-BRFM 2984</strain>
    </source>
</reference>
<dbReference type="AlphaFoldDB" id="A0AAW0CNV2"/>
<evidence type="ECO:0000313" key="3">
    <source>
        <dbReference type="Proteomes" id="UP001362999"/>
    </source>
</evidence>
<evidence type="ECO:0000256" key="1">
    <source>
        <dbReference type="SAM" id="MobiDB-lite"/>
    </source>
</evidence>
<feature type="region of interest" description="Disordered" evidence="1">
    <location>
        <begin position="646"/>
        <end position="674"/>
    </location>
</feature>
<organism evidence="2 3">
    <name type="scientific">Favolaschia claudopus</name>
    <dbReference type="NCBI Taxonomy" id="2862362"/>
    <lineage>
        <taxon>Eukaryota</taxon>
        <taxon>Fungi</taxon>
        <taxon>Dikarya</taxon>
        <taxon>Basidiomycota</taxon>
        <taxon>Agaricomycotina</taxon>
        <taxon>Agaricomycetes</taxon>
        <taxon>Agaricomycetidae</taxon>
        <taxon>Agaricales</taxon>
        <taxon>Marasmiineae</taxon>
        <taxon>Mycenaceae</taxon>
        <taxon>Favolaschia</taxon>
    </lineage>
</organism>
<gene>
    <name evidence="2" type="ORF">R3P38DRAFT_2512453</name>
</gene>
<evidence type="ECO:0000313" key="2">
    <source>
        <dbReference type="EMBL" id="KAK7041035.1"/>
    </source>
</evidence>
<evidence type="ECO:0008006" key="4">
    <source>
        <dbReference type="Google" id="ProtNLM"/>
    </source>
</evidence>
<comment type="caution">
    <text evidence="2">The sequence shown here is derived from an EMBL/GenBank/DDBJ whole genome shotgun (WGS) entry which is preliminary data.</text>
</comment>
<dbReference type="Proteomes" id="UP001362999">
    <property type="component" value="Unassembled WGS sequence"/>
</dbReference>
<name>A0AAW0CNV2_9AGAR</name>